<dbReference type="AlphaFoldDB" id="A0A1M6NXD1"/>
<dbReference type="Proteomes" id="UP000184465">
    <property type="component" value="Unassembled WGS sequence"/>
</dbReference>
<reference evidence="1 2" key="1">
    <citation type="submission" date="2016-11" db="EMBL/GenBank/DDBJ databases">
        <authorList>
            <person name="Jaros S."/>
            <person name="Januszkiewicz K."/>
            <person name="Wedrychowicz H."/>
        </authorList>
    </citation>
    <scope>NUCLEOTIDE SEQUENCE [LARGE SCALE GENOMIC DNA]</scope>
    <source>
        <strain evidence="1 2">DSM 15212</strain>
    </source>
</reference>
<dbReference type="RefSeq" id="WP_073149274.1">
    <property type="nucleotide sequence ID" value="NZ_FRAG01000020.1"/>
</dbReference>
<protein>
    <submittedName>
        <fullName evidence="1">Uncharacterized protein</fullName>
    </submittedName>
</protein>
<name>A0A1M6NXD1_PARC5</name>
<dbReference type="EMBL" id="FRAG01000020">
    <property type="protein sequence ID" value="SHK00343.1"/>
    <property type="molecule type" value="Genomic_DNA"/>
</dbReference>
<dbReference type="STRING" id="1121301.SAMN02745912_01910"/>
<accession>A0A1M6NXD1</accession>
<evidence type="ECO:0000313" key="2">
    <source>
        <dbReference type="Proteomes" id="UP000184465"/>
    </source>
</evidence>
<proteinExistence type="predicted"/>
<evidence type="ECO:0000313" key="1">
    <source>
        <dbReference type="EMBL" id="SHK00343.1"/>
    </source>
</evidence>
<gene>
    <name evidence="1" type="ORF">SAMN02745912_01910</name>
</gene>
<sequence>MYKLKSLLKFLYINVYNILNINNIQVLLFVEYEFNMIIIKYRKFKIVVDCINDENIPVYGMKTIEKILKKPILYEMIISK</sequence>
<organism evidence="1 2">
    <name type="scientific">Paramaledivibacter caminithermalis (strain DSM 15212 / CIP 107654 / DViRD3)</name>
    <name type="common">Clostridium caminithermale</name>
    <dbReference type="NCBI Taxonomy" id="1121301"/>
    <lineage>
        <taxon>Bacteria</taxon>
        <taxon>Bacillati</taxon>
        <taxon>Bacillota</taxon>
        <taxon>Clostridia</taxon>
        <taxon>Peptostreptococcales</taxon>
        <taxon>Caminicellaceae</taxon>
        <taxon>Paramaledivibacter</taxon>
    </lineage>
</organism>
<keyword evidence="2" id="KW-1185">Reference proteome</keyword>